<dbReference type="Proteomes" id="UP000783588">
    <property type="component" value="Unassembled WGS sequence"/>
</dbReference>
<accession>A0ABS6EU53</accession>
<reference evidence="1 2" key="1">
    <citation type="submission" date="2021-06" db="EMBL/GenBank/DDBJ databases">
        <authorList>
            <person name="Sun Q."/>
            <person name="Li D."/>
        </authorList>
    </citation>
    <scope>NUCLEOTIDE SEQUENCE [LARGE SCALE GENOMIC DNA]</scope>
    <source>
        <strain evidence="1 2">MSJd-7</strain>
    </source>
</reference>
<keyword evidence="2" id="KW-1185">Reference proteome</keyword>
<dbReference type="PANTHER" id="PTHR43235:SF1">
    <property type="entry name" value="GLUTAMINE AMIDOTRANSFERASE PB2B2.05-RELATED"/>
    <property type="match status" value="1"/>
</dbReference>
<dbReference type="PANTHER" id="PTHR43235">
    <property type="entry name" value="GLUTAMINE AMIDOTRANSFERASE PB2B2.05-RELATED"/>
    <property type="match status" value="1"/>
</dbReference>
<dbReference type="Pfam" id="PF07722">
    <property type="entry name" value="Peptidase_C26"/>
    <property type="match status" value="1"/>
</dbReference>
<comment type="caution">
    <text evidence="1">The sequence shown here is derived from an EMBL/GenBank/DDBJ whole genome shotgun (WGS) entry which is preliminary data.</text>
</comment>
<dbReference type="EMBL" id="JAHLQI010000005">
    <property type="protein sequence ID" value="MBU5491000.1"/>
    <property type="molecule type" value="Genomic_DNA"/>
</dbReference>
<dbReference type="InterPro" id="IPR011697">
    <property type="entry name" value="Peptidase_C26"/>
</dbReference>
<dbReference type="GO" id="GO:0016787">
    <property type="term" value="F:hydrolase activity"/>
    <property type="evidence" value="ECO:0007669"/>
    <property type="project" value="UniProtKB-KW"/>
</dbReference>
<evidence type="ECO:0000313" key="1">
    <source>
        <dbReference type="EMBL" id="MBU5491000.1"/>
    </source>
</evidence>
<evidence type="ECO:0000313" key="2">
    <source>
        <dbReference type="Proteomes" id="UP000783588"/>
    </source>
</evidence>
<proteinExistence type="predicted"/>
<dbReference type="InterPro" id="IPR044668">
    <property type="entry name" value="PuuD-like"/>
</dbReference>
<dbReference type="PROSITE" id="PS51273">
    <property type="entry name" value="GATASE_TYPE_1"/>
    <property type="match status" value="1"/>
</dbReference>
<protein>
    <submittedName>
        <fullName evidence="1">Gamma-glutamyl-gamma-aminobutyrate hydrolase family protein</fullName>
    </submittedName>
</protein>
<dbReference type="CDD" id="cd01745">
    <property type="entry name" value="GATase1_2"/>
    <property type="match status" value="1"/>
</dbReference>
<gene>
    <name evidence="1" type="ORF">KQI75_10285</name>
</gene>
<organism evidence="1 2">
    <name type="scientific">Butyricicoccus intestinisimiae</name>
    <dbReference type="NCBI Taxonomy" id="2841509"/>
    <lineage>
        <taxon>Bacteria</taxon>
        <taxon>Bacillati</taxon>
        <taxon>Bacillota</taxon>
        <taxon>Clostridia</taxon>
        <taxon>Eubacteriales</taxon>
        <taxon>Butyricicoccaceae</taxon>
        <taxon>Butyricicoccus</taxon>
    </lineage>
</organism>
<dbReference type="RefSeq" id="WP_216470710.1">
    <property type="nucleotide sequence ID" value="NZ_JAHLQI010000005.1"/>
</dbReference>
<name>A0ABS6EU53_9FIRM</name>
<sequence>MTQMVIGVTPLYDVQRDSVWMIPGYLDGITQAGGIPVIFPLDCGPKQLHQLFDMVDGVLFTGGQDVDPALYGEQRRETCGEICQKRDIMERELLQMCRIHQKPAFGICRGIQLFNAALGGTLYQDLEHELTSEIRHHMAPPYNRAVHCVQIDGDSLLYRIVGEQNIAVNSYHHQGVRELAPTLTACAWSADGLIEAVEDRRQPFFLATQWHPELFWRRDENSRKMFRAFVNACRESRNRLGYIGCCDIL</sequence>
<keyword evidence="1" id="KW-0378">Hydrolase</keyword>